<dbReference type="EnsemblPlants" id="Solyc01g020300.3.1">
    <property type="protein sequence ID" value="Solyc01g020300.3.1"/>
    <property type="gene ID" value="Solyc01g020300.3"/>
</dbReference>
<name>A0A3Q7ED69_SOLLC</name>
<evidence type="ECO:0000256" key="1">
    <source>
        <dbReference type="SAM" id="MobiDB-lite"/>
    </source>
</evidence>
<dbReference type="InParanoid" id="A0A3Q7ED69"/>
<dbReference type="PaxDb" id="4081-Solyc01g020300.2.1"/>
<keyword evidence="3" id="KW-1185">Reference proteome</keyword>
<reference evidence="2" key="2">
    <citation type="submission" date="2019-01" db="UniProtKB">
        <authorList>
            <consortium name="EnsemblPlants"/>
        </authorList>
    </citation>
    <scope>IDENTIFICATION</scope>
    <source>
        <strain evidence="2">cv. Heinz 1706</strain>
    </source>
</reference>
<reference evidence="2" key="1">
    <citation type="journal article" date="2012" name="Nature">
        <title>The tomato genome sequence provides insights into fleshy fruit evolution.</title>
        <authorList>
            <consortium name="Tomato Genome Consortium"/>
        </authorList>
    </citation>
    <scope>NUCLEOTIDE SEQUENCE [LARGE SCALE GENOMIC DNA]</scope>
    <source>
        <strain evidence="2">cv. Heinz 1706</strain>
    </source>
</reference>
<sequence>MDFKSNNLQISRRSHTTLSKEVTTMSNLSE</sequence>
<accession>A0A3Q7ED69</accession>
<evidence type="ECO:0000313" key="3">
    <source>
        <dbReference type="Proteomes" id="UP000004994"/>
    </source>
</evidence>
<dbReference type="Gramene" id="Solyc01g020300.3.1">
    <property type="protein sequence ID" value="Solyc01g020300.3.1"/>
    <property type="gene ID" value="Solyc01g020300.3"/>
</dbReference>
<dbReference type="AlphaFoldDB" id="A0A3Q7ED69"/>
<protein>
    <submittedName>
        <fullName evidence="2">Uncharacterized protein</fullName>
    </submittedName>
</protein>
<proteinExistence type="predicted"/>
<feature type="region of interest" description="Disordered" evidence="1">
    <location>
        <begin position="1"/>
        <end position="30"/>
    </location>
</feature>
<evidence type="ECO:0000313" key="2">
    <source>
        <dbReference type="EnsemblPlants" id="Solyc01g020300.3.1"/>
    </source>
</evidence>
<organism evidence="2">
    <name type="scientific">Solanum lycopersicum</name>
    <name type="common">Tomato</name>
    <name type="synonym">Lycopersicon esculentum</name>
    <dbReference type="NCBI Taxonomy" id="4081"/>
    <lineage>
        <taxon>Eukaryota</taxon>
        <taxon>Viridiplantae</taxon>
        <taxon>Streptophyta</taxon>
        <taxon>Embryophyta</taxon>
        <taxon>Tracheophyta</taxon>
        <taxon>Spermatophyta</taxon>
        <taxon>Magnoliopsida</taxon>
        <taxon>eudicotyledons</taxon>
        <taxon>Gunneridae</taxon>
        <taxon>Pentapetalae</taxon>
        <taxon>asterids</taxon>
        <taxon>lamiids</taxon>
        <taxon>Solanales</taxon>
        <taxon>Solanaceae</taxon>
        <taxon>Solanoideae</taxon>
        <taxon>Solaneae</taxon>
        <taxon>Solanum</taxon>
        <taxon>Solanum subgen. Lycopersicon</taxon>
    </lineage>
</organism>
<dbReference type="Proteomes" id="UP000004994">
    <property type="component" value="Chromosome 1"/>
</dbReference>